<dbReference type="SUPFAM" id="SSF52047">
    <property type="entry name" value="RNI-like"/>
    <property type="match status" value="1"/>
</dbReference>
<dbReference type="AlphaFoldDB" id="A0A2J6TKW8"/>
<organism evidence="1 2">
    <name type="scientific">Hyaloscypha bicolor E</name>
    <dbReference type="NCBI Taxonomy" id="1095630"/>
    <lineage>
        <taxon>Eukaryota</taxon>
        <taxon>Fungi</taxon>
        <taxon>Dikarya</taxon>
        <taxon>Ascomycota</taxon>
        <taxon>Pezizomycotina</taxon>
        <taxon>Leotiomycetes</taxon>
        <taxon>Helotiales</taxon>
        <taxon>Hyaloscyphaceae</taxon>
        <taxon>Hyaloscypha</taxon>
        <taxon>Hyaloscypha bicolor</taxon>
    </lineage>
</organism>
<name>A0A2J6TKW8_9HELO</name>
<protein>
    <submittedName>
        <fullName evidence="1">Uncharacterized protein</fullName>
    </submittedName>
</protein>
<dbReference type="SUPFAM" id="SSF81383">
    <property type="entry name" value="F-box domain"/>
    <property type="match status" value="1"/>
</dbReference>
<dbReference type="GeneID" id="36579993"/>
<evidence type="ECO:0000313" key="2">
    <source>
        <dbReference type="Proteomes" id="UP000235371"/>
    </source>
</evidence>
<dbReference type="Proteomes" id="UP000235371">
    <property type="component" value="Unassembled WGS sequence"/>
</dbReference>
<gene>
    <name evidence="1" type="ORF">K444DRAFT_325118</name>
</gene>
<proteinExistence type="predicted"/>
<dbReference type="RefSeq" id="XP_024740564.1">
    <property type="nucleotide sequence ID" value="XM_024871911.1"/>
</dbReference>
<evidence type="ECO:0000313" key="1">
    <source>
        <dbReference type="EMBL" id="PMD63660.1"/>
    </source>
</evidence>
<dbReference type="OrthoDB" id="2522477at2759"/>
<dbReference type="EMBL" id="KZ613780">
    <property type="protein sequence ID" value="PMD63660.1"/>
    <property type="molecule type" value="Genomic_DNA"/>
</dbReference>
<reference evidence="1 2" key="1">
    <citation type="submission" date="2016-04" db="EMBL/GenBank/DDBJ databases">
        <title>A degradative enzymes factory behind the ericoid mycorrhizal symbiosis.</title>
        <authorList>
            <consortium name="DOE Joint Genome Institute"/>
            <person name="Martino E."/>
            <person name="Morin E."/>
            <person name="Grelet G."/>
            <person name="Kuo A."/>
            <person name="Kohler A."/>
            <person name="Daghino S."/>
            <person name="Barry K."/>
            <person name="Choi C."/>
            <person name="Cichocki N."/>
            <person name="Clum A."/>
            <person name="Copeland A."/>
            <person name="Hainaut M."/>
            <person name="Haridas S."/>
            <person name="Labutti K."/>
            <person name="Lindquist E."/>
            <person name="Lipzen A."/>
            <person name="Khouja H.-R."/>
            <person name="Murat C."/>
            <person name="Ohm R."/>
            <person name="Olson A."/>
            <person name="Spatafora J."/>
            <person name="Veneault-Fourrey C."/>
            <person name="Henrissat B."/>
            <person name="Grigoriev I."/>
            <person name="Martin F."/>
            <person name="Perotto S."/>
        </authorList>
    </citation>
    <scope>NUCLEOTIDE SEQUENCE [LARGE SCALE GENOMIC DNA]</scope>
    <source>
        <strain evidence="1 2">E</strain>
    </source>
</reference>
<dbReference type="InterPro" id="IPR036047">
    <property type="entry name" value="F-box-like_dom_sf"/>
</dbReference>
<keyword evidence="2" id="KW-1185">Reference proteome</keyword>
<dbReference type="InParanoid" id="A0A2J6TKW8"/>
<accession>A0A2J6TKW8</accession>
<sequence>MLAADQAQVLRPDLLSQLSNELLSIIVSFCRQEDLPSLARTCRRLHSHAFPALYRTITINGETRASVFTILSYKYDLRRMLKTTRSLHFSSRWYRASRNTRRGWGMNTIEEMTRLQHLFIEWDYMEEDEGAEHHIYLPSTLAETLRTCTINFKCFTNWPLDEAACLFEHPMLRKLEIHWAEAKGTEGSFLRRTGPGHHSTALEELSLIDCQFHASDLFRLLSFPRALQYLDIWSDLNDDEVWLEIQESCEPYFAAIRDTCGETLKGLRLDLWSQGWWVVPAPGLHELLHLQYLEIKPDHIEAPKEWEGHFPLPQIDCPIDKLLPPNTEVLKIGPYASAYPVLLDILERKAELVPSLRKIILSVYYRDESLAAQLTTAVEKETDTRNYSTRTLQDQTRMILEEKATFKPSTNKATFEFFDAICKHNNIELVVLYEDPTRKEIFKEGAGPALWEIADQVI</sequence>